<feature type="compositionally biased region" description="Polar residues" evidence="1">
    <location>
        <begin position="9"/>
        <end position="30"/>
    </location>
</feature>
<reference evidence="2 3" key="1">
    <citation type="submission" date="2023-01" db="EMBL/GenBank/DDBJ databases">
        <authorList>
            <person name="Kreplak J."/>
        </authorList>
    </citation>
    <scope>NUCLEOTIDE SEQUENCE [LARGE SCALE GENOMIC DNA]</scope>
</reference>
<evidence type="ECO:0000313" key="2">
    <source>
        <dbReference type="EMBL" id="CAI8606853.1"/>
    </source>
</evidence>
<feature type="region of interest" description="Disordered" evidence="1">
    <location>
        <begin position="1"/>
        <end position="30"/>
    </location>
</feature>
<gene>
    <name evidence="2" type="ORF">VFH_IV010280</name>
</gene>
<name>A0AAV1ACN4_VICFA</name>
<evidence type="ECO:0000256" key="1">
    <source>
        <dbReference type="SAM" id="MobiDB-lite"/>
    </source>
</evidence>
<accession>A0AAV1ACN4</accession>
<sequence length="127" mass="14028">MFDSEHNDSNNCPTATATGDSGQPKVTTLNSSKIDFHPSLVVSNIRNPNPIILEMEKDQYGTWVELFRIHARSYRVLHHIILSTRKALMLSCTPLRSDLLKTPLSVATAALVTVLTLVATRAAEGVW</sequence>
<dbReference type="AlphaFoldDB" id="A0AAV1ACN4"/>
<evidence type="ECO:0000313" key="3">
    <source>
        <dbReference type="Proteomes" id="UP001157006"/>
    </source>
</evidence>
<dbReference type="EMBL" id="OX451739">
    <property type="protein sequence ID" value="CAI8606853.1"/>
    <property type="molecule type" value="Genomic_DNA"/>
</dbReference>
<dbReference type="Proteomes" id="UP001157006">
    <property type="component" value="Chromosome 4"/>
</dbReference>
<proteinExistence type="predicted"/>
<keyword evidence="3" id="KW-1185">Reference proteome</keyword>
<organism evidence="2 3">
    <name type="scientific">Vicia faba</name>
    <name type="common">Broad bean</name>
    <name type="synonym">Faba vulgaris</name>
    <dbReference type="NCBI Taxonomy" id="3906"/>
    <lineage>
        <taxon>Eukaryota</taxon>
        <taxon>Viridiplantae</taxon>
        <taxon>Streptophyta</taxon>
        <taxon>Embryophyta</taxon>
        <taxon>Tracheophyta</taxon>
        <taxon>Spermatophyta</taxon>
        <taxon>Magnoliopsida</taxon>
        <taxon>eudicotyledons</taxon>
        <taxon>Gunneridae</taxon>
        <taxon>Pentapetalae</taxon>
        <taxon>rosids</taxon>
        <taxon>fabids</taxon>
        <taxon>Fabales</taxon>
        <taxon>Fabaceae</taxon>
        <taxon>Papilionoideae</taxon>
        <taxon>50 kb inversion clade</taxon>
        <taxon>NPAAA clade</taxon>
        <taxon>Hologalegina</taxon>
        <taxon>IRL clade</taxon>
        <taxon>Fabeae</taxon>
        <taxon>Vicia</taxon>
    </lineage>
</organism>
<protein>
    <submittedName>
        <fullName evidence="2">Uncharacterized protein</fullName>
    </submittedName>
</protein>